<gene>
    <name evidence="9" type="primary">LOC107773766</name>
</gene>
<reference evidence="9" key="1">
    <citation type="submission" date="2025-08" db="UniProtKB">
        <authorList>
            <consortium name="RefSeq"/>
        </authorList>
    </citation>
    <scope>IDENTIFICATION</scope>
</reference>
<keyword evidence="6 8" id="KW-0472">Membrane</keyword>
<keyword evidence="5 8" id="KW-1133">Transmembrane helix</keyword>
<evidence type="ECO:0000256" key="6">
    <source>
        <dbReference type="ARBA" id="ARBA00023136"/>
    </source>
</evidence>
<dbReference type="Gene3D" id="1.20.1250.20">
    <property type="entry name" value="MFS general substrate transporter like domains"/>
    <property type="match status" value="1"/>
</dbReference>
<evidence type="ECO:0000256" key="3">
    <source>
        <dbReference type="ARBA" id="ARBA00022448"/>
    </source>
</evidence>
<dbReference type="SUPFAM" id="SSF103473">
    <property type="entry name" value="MFS general substrate transporter"/>
    <property type="match status" value="1"/>
</dbReference>
<feature type="transmembrane region" description="Helical" evidence="8">
    <location>
        <begin position="120"/>
        <end position="141"/>
    </location>
</feature>
<organism evidence="9">
    <name type="scientific">Nicotiana tabacum</name>
    <name type="common">Common tobacco</name>
    <dbReference type="NCBI Taxonomy" id="4097"/>
    <lineage>
        <taxon>Eukaryota</taxon>
        <taxon>Viridiplantae</taxon>
        <taxon>Streptophyta</taxon>
        <taxon>Embryophyta</taxon>
        <taxon>Tracheophyta</taxon>
        <taxon>Spermatophyta</taxon>
        <taxon>Magnoliopsida</taxon>
        <taxon>eudicotyledons</taxon>
        <taxon>Gunneridae</taxon>
        <taxon>Pentapetalae</taxon>
        <taxon>asterids</taxon>
        <taxon>lamiids</taxon>
        <taxon>Solanales</taxon>
        <taxon>Solanaceae</taxon>
        <taxon>Nicotianoideae</taxon>
        <taxon>Nicotianeae</taxon>
        <taxon>Nicotiana</taxon>
    </lineage>
</organism>
<evidence type="ECO:0000256" key="5">
    <source>
        <dbReference type="ARBA" id="ARBA00022989"/>
    </source>
</evidence>
<comment type="subcellular location">
    <subcellularLocation>
        <location evidence="1">Membrane</location>
    </subcellularLocation>
</comment>
<feature type="transmembrane region" description="Helical" evidence="8">
    <location>
        <begin position="147"/>
        <end position="166"/>
    </location>
</feature>
<keyword evidence="4 8" id="KW-0812">Transmembrane</keyword>
<evidence type="ECO:0000313" key="9">
    <source>
        <dbReference type="RefSeq" id="XP_016448679.1"/>
    </source>
</evidence>
<dbReference type="SMR" id="A0A1S3Y9E6"/>
<dbReference type="PaxDb" id="4097-A0A1S3Y9E6"/>
<evidence type="ECO:0000256" key="4">
    <source>
        <dbReference type="ARBA" id="ARBA00022692"/>
    </source>
</evidence>
<evidence type="ECO:0000256" key="7">
    <source>
        <dbReference type="ARBA" id="ARBA00044504"/>
    </source>
</evidence>
<name>A0A1S3Y9E6_TOBAC</name>
<dbReference type="GO" id="GO:0015144">
    <property type="term" value="F:carbohydrate transmembrane transporter activity"/>
    <property type="evidence" value="ECO:0007669"/>
    <property type="project" value="InterPro"/>
</dbReference>
<accession>A0A1S3Y9E6</accession>
<comment type="similarity">
    <text evidence="2">Belongs to the major facilitator superfamily. Sugar transporter (TC 2.A.1.1) family.</text>
</comment>
<dbReference type="PANTHER" id="PTHR23500">
    <property type="entry name" value="SOLUTE CARRIER FAMILY 2, FACILITATED GLUCOSE TRANSPORTER"/>
    <property type="match status" value="1"/>
</dbReference>
<proteinExistence type="inferred from homology"/>
<dbReference type="InterPro" id="IPR036259">
    <property type="entry name" value="MFS_trans_sf"/>
</dbReference>
<dbReference type="OrthoDB" id="6339427at2759"/>
<keyword evidence="3" id="KW-0813">Transport</keyword>
<dbReference type="PANTHER" id="PTHR23500:SF424">
    <property type="entry name" value="POLYOL TRANSPORTER 5"/>
    <property type="match status" value="1"/>
</dbReference>
<dbReference type="Pfam" id="PF00083">
    <property type="entry name" value="Sugar_tr"/>
    <property type="match status" value="1"/>
</dbReference>
<dbReference type="InterPro" id="IPR005828">
    <property type="entry name" value="MFS_sugar_transport-like"/>
</dbReference>
<dbReference type="STRING" id="4097.A0A1S3Y9E6"/>
<evidence type="ECO:0000256" key="1">
    <source>
        <dbReference type="ARBA" id="ARBA00004370"/>
    </source>
</evidence>
<dbReference type="GO" id="GO:0016020">
    <property type="term" value="C:membrane"/>
    <property type="evidence" value="ECO:0007669"/>
    <property type="project" value="UniProtKB-SubCell"/>
</dbReference>
<sequence length="171" mass="18767">LAMPESPRWLVMQGQLGDARRVLNKTFDSLEEAQLRLADIKEAAGISEQCNNDIVEVLKLPKGGKVWHGLIFSPTSAVCHTLLTGVEIYFFKQASGIDAVILYSPTIFGKACIKSNHDKLLATVAVGFVKTIFILVATFTLDKSCRRPLLLTSIADLGFTIMFVGMRGRPI</sequence>
<evidence type="ECO:0000256" key="8">
    <source>
        <dbReference type="SAM" id="Phobius"/>
    </source>
</evidence>
<dbReference type="AlphaFoldDB" id="A0A1S3Y9E6"/>
<evidence type="ECO:0000256" key="2">
    <source>
        <dbReference type="ARBA" id="ARBA00010992"/>
    </source>
</evidence>
<protein>
    <submittedName>
        <fullName evidence="9">Polyol transporter 5-like</fullName>
    </submittedName>
</protein>
<feature type="non-terminal residue" evidence="9">
    <location>
        <position position="1"/>
    </location>
</feature>
<dbReference type="InterPro" id="IPR045262">
    <property type="entry name" value="STP/PLT_plant"/>
</dbReference>
<dbReference type="RefSeq" id="XP_016448679.1">
    <property type="nucleotide sequence ID" value="XM_016593193.1"/>
</dbReference>
<comment type="similarity">
    <text evidence="7">Belongs to the major facilitator superfamily. Phosphate:H(+) symporter (TC 2.A.1.9) family.</text>
</comment>
<dbReference type="KEGG" id="nta:107773766"/>
<dbReference type="Gene3D" id="1.10.286.90">
    <property type="entry name" value="MFS transporter, transmembrane helix TM10b"/>
    <property type="match status" value="1"/>
</dbReference>